<proteinExistence type="predicted"/>
<accession>A0A918V5L9</accession>
<dbReference type="RefSeq" id="WP_150520934.1">
    <property type="nucleotide sequence ID" value="NZ_BMVX01000012.1"/>
</dbReference>
<sequence>MAHRPGGVDHLIGGTQAYRYLAPRCFGDGYAPDGSTSGWLSLTESPARLRPRPRKTTVGA</sequence>
<comment type="caution">
    <text evidence="2">The sequence shown here is derived from an EMBL/GenBank/DDBJ whole genome shotgun (WGS) entry which is preliminary data.</text>
</comment>
<dbReference type="OrthoDB" id="4183143at2"/>
<protein>
    <submittedName>
        <fullName evidence="2">Uncharacterized protein</fullName>
    </submittedName>
</protein>
<evidence type="ECO:0000313" key="2">
    <source>
        <dbReference type="EMBL" id="GGZ71931.1"/>
    </source>
</evidence>
<reference evidence="2" key="1">
    <citation type="journal article" date="2014" name="Int. J. Syst. Evol. Microbiol.">
        <title>Complete genome sequence of Corynebacterium casei LMG S-19264T (=DSM 44701T), isolated from a smear-ripened cheese.</title>
        <authorList>
            <consortium name="US DOE Joint Genome Institute (JGI-PGF)"/>
            <person name="Walter F."/>
            <person name="Albersmeier A."/>
            <person name="Kalinowski J."/>
            <person name="Ruckert C."/>
        </authorList>
    </citation>
    <scope>NUCLEOTIDE SEQUENCE</scope>
    <source>
        <strain evidence="2">JCM 4834</strain>
    </source>
</reference>
<feature type="region of interest" description="Disordered" evidence="1">
    <location>
        <begin position="32"/>
        <end position="60"/>
    </location>
</feature>
<name>A0A918V5L9_9ACTN</name>
<dbReference type="Proteomes" id="UP000634660">
    <property type="component" value="Unassembled WGS sequence"/>
</dbReference>
<feature type="compositionally biased region" description="Basic residues" evidence="1">
    <location>
        <begin position="49"/>
        <end position="60"/>
    </location>
</feature>
<feature type="compositionally biased region" description="Polar residues" evidence="1">
    <location>
        <begin position="34"/>
        <end position="44"/>
    </location>
</feature>
<evidence type="ECO:0000256" key="1">
    <source>
        <dbReference type="SAM" id="MobiDB-lite"/>
    </source>
</evidence>
<reference evidence="2" key="2">
    <citation type="submission" date="2020-09" db="EMBL/GenBank/DDBJ databases">
        <authorList>
            <person name="Sun Q."/>
            <person name="Ohkuma M."/>
        </authorList>
    </citation>
    <scope>NUCLEOTIDE SEQUENCE</scope>
    <source>
        <strain evidence="2">JCM 4834</strain>
    </source>
</reference>
<evidence type="ECO:0000313" key="3">
    <source>
        <dbReference type="Proteomes" id="UP000634660"/>
    </source>
</evidence>
<dbReference type="AlphaFoldDB" id="A0A918V5L9"/>
<gene>
    <name evidence="2" type="ORF">GCM10010371_34530</name>
</gene>
<organism evidence="2 3">
    <name type="scientific">Streptomyces subrutilus</name>
    <dbReference type="NCBI Taxonomy" id="36818"/>
    <lineage>
        <taxon>Bacteria</taxon>
        <taxon>Bacillati</taxon>
        <taxon>Actinomycetota</taxon>
        <taxon>Actinomycetes</taxon>
        <taxon>Kitasatosporales</taxon>
        <taxon>Streptomycetaceae</taxon>
        <taxon>Streptomyces</taxon>
    </lineage>
</organism>
<dbReference type="EMBL" id="BMVX01000012">
    <property type="protein sequence ID" value="GGZ71931.1"/>
    <property type="molecule type" value="Genomic_DNA"/>
</dbReference>